<evidence type="ECO:0000313" key="4">
    <source>
        <dbReference type="EMBL" id="PSV09488.1"/>
    </source>
</evidence>
<dbReference type="SUPFAM" id="SSF56784">
    <property type="entry name" value="HAD-like"/>
    <property type="match status" value="1"/>
</dbReference>
<evidence type="ECO:0000313" key="5">
    <source>
        <dbReference type="Proteomes" id="UP000240530"/>
    </source>
</evidence>
<evidence type="ECO:0000256" key="3">
    <source>
        <dbReference type="ARBA" id="ARBA00022842"/>
    </source>
</evidence>
<accession>A0A2T3KSQ4</accession>
<dbReference type="NCBIfam" id="TIGR01549">
    <property type="entry name" value="HAD-SF-IA-v1"/>
    <property type="match status" value="1"/>
</dbReference>
<dbReference type="GO" id="GO:0009231">
    <property type="term" value="P:riboflavin biosynthetic process"/>
    <property type="evidence" value="ECO:0007669"/>
    <property type="project" value="TreeGrafter"/>
</dbReference>
<dbReference type="Gene3D" id="3.40.50.1000">
    <property type="entry name" value="HAD superfamily/HAD-like"/>
    <property type="match status" value="1"/>
</dbReference>
<gene>
    <name evidence="4" type="ORF">C0W93_14900</name>
</gene>
<dbReference type="RefSeq" id="WP_107185564.1">
    <property type="nucleotide sequence ID" value="NZ_JAWQGC010000010.1"/>
</dbReference>
<keyword evidence="2" id="KW-0378">Hydrolase</keyword>
<keyword evidence="3" id="KW-0460">Magnesium</keyword>
<dbReference type="AlphaFoldDB" id="A0A2T3KSQ4"/>
<dbReference type="SFLD" id="SFLDG01129">
    <property type="entry name" value="C1.5:_HAD__Beta-PGM__Phosphata"/>
    <property type="match status" value="1"/>
</dbReference>
<dbReference type="SFLD" id="SFLDS00003">
    <property type="entry name" value="Haloacid_Dehalogenase"/>
    <property type="match status" value="1"/>
</dbReference>
<dbReference type="InterPro" id="IPR051400">
    <property type="entry name" value="HAD-like_hydrolase"/>
</dbReference>
<dbReference type="Gene3D" id="1.20.120.1600">
    <property type="match status" value="1"/>
</dbReference>
<dbReference type="InterPro" id="IPR036412">
    <property type="entry name" value="HAD-like_sf"/>
</dbReference>
<proteinExistence type="predicted"/>
<comment type="caution">
    <text evidence="4">The sequence shown here is derived from an EMBL/GenBank/DDBJ whole genome shotgun (WGS) entry which is preliminary data.</text>
</comment>
<dbReference type="PANTHER" id="PTHR46470:SF4">
    <property type="entry name" value="5-AMINO-6-(5-PHOSPHO-D-RIBITYLAMINO)URACIL PHOSPHATASE YIGB"/>
    <property type="match status" value="1"/>
</dbReference>
<dbReference type="PANTHER" id="PTHR46470">
    <property type="entry name" value="N-ACYLNEURAMINATE-9-PHOSPHATASE"/>
    <property type="match status" value="1"/>
</dbReference>
<dbReference type="InterPro" id="IPR023214">
    <property type="entry name" value="HAD_sf"/>
</dbReference>
<dbReference type="EMBL" id="PYNS01000018">
    <property type="protein sequence ID" value="PSV09488.1"/>
    <property type="molecule type" value="Genomic_DNA"/>
</dbReference>
<dbReference type="Pfam" id="PF00702">
    <property type="entry name" value="Hydrolase"/>
    <property type="match status" value="1"/>
</dbReference>
<evidence type="ECO:0000256" key="2">
    <source>
        <dbReference type="ARBA" id="ARBA00022801"/>
    </source>
</evidence>
<dbReference type="Proteomes" id="UP000240530">
    <property type="component" value="Unassembled WGS sequence"/>
</dbReference>
<dbReference type="GO" id="GO:0016787">
    <property type="term" value="F:hydrolase activity"/>
    <property type="evidence" value="ECO:0007669"/>
    <property type="project" value="UniProtKB-KW"/>
</dbReference>
<evidence type="ECO:0000256" key="1">
    <source>
        <dbReference type="ARBA" id="ARBA00001946"/>
    </source>
</evidence>
<reference evidence="4 5" key="1">
    <citation type="submission" date="2018-03" db="EMBL/GenBank/DDBJ databases">
        <title>Whole genome sequencing of Histamine producing bacteria.</title>
        <authorList>
            <person name="Butler K."/>
        </authorList>
    </citation>
    <scope>NUCLEOTIDE SEQUENCE [LARGE SCALE GENOMIC DNA]</scope>
    <source>
        <strain evidence="4 5">Res.4.1</strain>
    </source>
</reference>
<name>A0A2T3KSQ4_PHOLD</name>
<dbReference type="NCBIfam" id="NF008018">
    <property type="entry name" value="PRK10748.1"/>
    <property type="match status" value="1"/>
</dbReference>
<protein>
    <submittedName>
        <fullName evidence="4">5-amino-6-(5-phospho-D-ribitylamino)uracil phosphatase YigB</fullName>
    </submittedName>
</protein>
<dbReference type="InterPro" id="IPR006439">
    <property type="entry name" value="HAD-SF_hydro_IA"/>
</dbReference>
<organism evidence="4 5">
    <name type="scientific">Photobacterium leiognathi subsp. mandapamensis</name>
    <name type="common">Photobacterium mandapamensis</name>
    <dbReference type="NCBI Taxonomy" id="48408"/>
    <lineage>
        <taxon>Bacteria</taxon>
        <taxon>Pseudomonadati</taxon>
        <taxon>Pseudomonadota</taxon>
        <taxon>Gammaproteobacteria</taxon>
        <taxon>Vibrionales</taxon>
        <taxon>Vibrionaceae</taxon>
        <taxon>Photobacterium</taxon>
    </lineage>
</organism>
<comment type="cofactor">
    <cofactor evidence="1">
        <name>Mg(2+)</name>
        <dbReference type="ChEBI" id="CHEBI:18420"/>
    </cofactor>
</comment>
<sequence length="243" mass="27251">MHFYRQLTPVRALSFDLDDTLYDNRPVIQRVEQAMFTWLTQRLPSHIAVDVDAWQRLKQQLAAADPMLKHDVSAWRVETLKIGFMQLGVRLKQAEALAQQGLEVALEVRNQVDVPDETHRVLKALSAHFPLIGLTNGNVDAKKIGLAPYFVEVFQAGKDGLAKPEADLFNLATQTLQLPASSILHVGDHLKTDVYGAKLHGFQACWFNDQNKPILQQSKALTLPDVEISQLSQLLTIVGLEQK</sequence>